<organism evidence="2 4">
    <name type="scientific">Treponema rectale</name>
    <dbReference type="NCBI Taxonomy" id="744512"/>
    <lineage>
        <taxon>Bacteria</taxon>
        <taxon>Pseudomonadati</taxon>
        <taxon>Spirochaetota</taxon>
        <taxon>Spirochaetia</taxon>
        <taxon>Spirochaetales</taxon>
        <taxon>Treponemataceae</taxon>
        <taxon>Treponema</taxon>
    </lineage>
</organism>
<reference evidence="2 4" key="2">
    <citation type="submission" date="2020-08" db="EMBL/GenBank/DDBJ databases">
        <title>Genomic Encyclopedia of Type Strains, Phase IV (KMG-IV): sequencing the most valuable type-strain genomes for metagenomic binning, comparative biology and taxonomic classification.</title>
        <authorList>
            <person name="Goeker M."/>
        </authorList>
    </citation>
    <scope>NUCLEOTIDE SEQUENCE [LARGE SCALE GENOMIC DNA]</scope>
    <source>
        <strain evidence="2 4">DSM 103679</strain>
    </source>
</reference>
<keyword evidence="1" id="KW-0812">Transmembrane</keyword>
<feature type="transmembrane region" description="Helical" evidence="1">
    <location>
        <begin position="199"/>
        <end position="216"/>
    </location>
</feature>
<name>A0A840SG87_9SPIR</name>
<gene>
    <name evidence="3" type="ORF">DYE49_12160</name>
    <name evidence="2" type="ORF">HNP77_001295</name>
</gene>
<dbReference type="EMBL" id="JACHFR010000002">
    <property type="protein sequence ID" value="MBB5218926.1"/>
    <property type="molecule type" value="Genomic_DNA"/>
</dbReference>
<protein>
    <submittedName>
        <fullName evidence="2">Biotin transport system permease protein/energy-coupling factor transport system permease protein</fullName>
    </submittedName>
</protein>
<feature type="transmembrane region" description="Helical" evidence="1">
    <location>
        <begin position="12"/>
        <end position="30"/>
    </location>
</feature>
<feature type="transmembrane region" description="Helical" evidence="1">
    <location>
        <begin position="162"/>
        <end position="178"/>
    </location>
</feature>
<evidence type="ECO:0000313" key="5">
    <source>
        <dbReference type="Proteomes" id="UP000593591"/>
    </source>
</evidence>
<evidence type="ECO:0000256" key="1">
    <source>
        <dbReference type="SAM" id="Phobius"/>
    </source>
</evidence>
<dbReference type="RefSeq" id="WP_184652366.1">
    <property type="nucleotide sequence ID" value="NZ_JACHFR010000002.1"/>
</dbReference>
<evidence type="ECO:0000313" key="2">
    <source>
        <dbReference type="EMBL" id="MBB5218926.1"/>
    </source>
</evidence>
<dbReference type="EMBL" id="CP031517">
    <property type="protein sequence ID" value="QOS41159.1"/>
    <property type="molecule type" value="Genomic_DNA"/>
</dbReference>
<feature type="transmembrane region" description="Helical" evidence="1">
    <location>
        <begin position="36"/>
        <end position="55"/>
    </location>
</feature>
<feature type="transmembrane region" description="Helical" evidence="1">
    <location>
        <begin position="67"/>
        <end position="88"/>
    </location>
</feature>
<proteinExistence type="predicted"/>
<evidence type="ECO:0000313" key="3">
    <source>
        <dbReference type="EMBL" id="QOS41159.1"/>
    </source>
</evidence>
<dbReference type="KEGG" id="trc:DYE49_12160"/>
<keyword evidence="4" id="KW-1185">Reference proteome</keyword>
<keyword evidence="1" id="KW-1133">Transmembrane helix</keyword>
<evidence type="ECO:0000313" key="4">
    <source>
        <dbReference type="Proteomes" id="UP000578697"/>
    </source>
</evidence>
<dbReference type="Proteomes" id="UP000593591">
    <property type="component" value="Chromosome"/>
</dbReference>
<reference evidence="3 5" key="1">
    <citation type="submission" date="2018-08" db="EMBL/GenBank/DDBJ databases">
        <title>The first complete genome of Treponema rectale (CHPAT), a commensal spirochete of the bovine rectum.</title>
        <authorList>
            <person name="Staton G.J."/>
            <person name="Clegg S.R."/>
            <person name="Carter S.D."/>
            <person name="Radford A.D."/>
            <person name="Darby A."/>
            <person name="Hall N."/>
            <person name="Birtles R.J."/>
            <person name="Evans N.J."/>
        </authorList>
    </citation>
    <scope>NUCLEOTIDE SEQUENCE [LARGE SCALE GENOMIC DNA]</scope>
    <source>
        <strain evidence="3 5">CHPA</strain>
    </source>
</reference>
<accession>A0A840SG87</accession>
<dbReference type="Proteomes" id="UP000578697">
    <property type="component" value="Unassembled WGS sequence"/>
</dbReference>
<sequence length="227" mass="26248">MPFNYKTGNSFLHKMPAWCKILFIPLFNVFIFKSHFYIAVLFLVLQFILCCYLHFTLKEQLKDFSPIIFYAVLLYSTGFIARWISAYFSSEEFYRQMYLSVKYAAAVNFKNAETAVLLLKLFCIIQSASLVFRTSTSLQIREGVGTIEGAVRKFLPVSKKNTFTNMLSLFICFIPMVFKNWNQCKRAWFARKGRSGIKMYAALFPVFFSVGIKQAYNAARAVAVREG</sequence>
<keyword evidence="1" id="KW-0472">Membrane</keyword>
<dbReference type="AlphaFoldDB" id="A0A840SG87"/>